<accession>A0A6C0LK91</accession>
<protein>
    <submittedName>
        <fullName evidence="2">Uncharacterized protein</fullName>
    </submittedName>
</protein>
<name>A0A6C0LK91_9ZZZZ</name>
<dbReference type="AlphaFoldDB" id="A0A6C0LK91"/>
<proteinExistence type="predicted"/>
<sequence>MPNENLNIQQAGMDVNDLDFNNLEVVLDFDYYNLEAALIESSLSSTLAVNLLNMCNNCDCCARHEVNRPAIYEPWVELDIHDQDDDDEPYDPPCDCSCRHVARWVCRNHPDNPDSPSPILDEDPEQPNSPPPQD</sequence>
<reference evidence="2" key="1">
    <citation type="journal article" date="2020" name="Nature">
        <title>Giant virus diversity and host interactions through global metagenomics.</title>
        <authorList>
            <person name="Schulz F."/>
            <person name="Roux S."/>
            <person name="Paez-Espino D."/>
            <person name="Jungbluth S."/>
            <person name="Walsh D.A."/>
            <person name="Denef V.J."/>
            <person name="McMahon K.D."/>
            <person name="Konstantinidis K.T."/>
            <person name="Eloe-Fadrosh E.A."/>
            <person name="Kyrpides N.C."/>
            <person name="Woyke T."/>
        </authorList>
    </citation>
    <scope>NUCLEOTIDE SEQUENCE</scope>
    <source>
        <strain evidence="2">GVMAG-M-3300027833-11</strain>
    </source>
</reference>
<evidence type="ECO:0000313" key="2">
    <source>
        <dbReference type="EMBL" id="QHU30318.1"/>
    </source>
</evidence>
<feature type="region of interest" description="Disordered" evidence="1">
    <location>
        <begin position="112"/>
        <end position="134"/>
    </location>
</feature>
<evidence type="ECO:0000256" key="1">
    <source>
        <dbReference type="SAM" id="MobiDB-lite"/>
    </source>
</evidence>
<organism evidence="2">
    <name type="scientific">viral metagenome</name>
    <dbReference type="NCBI Taxonomy" id="1070528"/>
    <lineage>
        <taxon>unclassified sequences</taxon>
        <taxon>metagenomes</taxon>
        <taxon>organismal metagenomes</taxon>
    </lineage>
</organism>
<dbReference type="EMBL" id="MN740505">
    <property type="protein sequence ID" value="QHU30318.1"/>
    <property type="molecule type" value="Genomic_DNA"/>
</dbReference>